<accession>A0A7J8WI82</accession>
<dbReference type="EMBL" id="JABFAA010000001">
    <property type="protein sequence ID" value="MBA0674570.1"/>
    <property type="molecule type" value="Genomic_DNA"/>
</dbReference>
<feature type="non-terminal residue" evidence="1">
    <location>
        <position position="1"/>
    </location>
</feature>
<evidence type="ECO:0000313" key="2">
    <source>
        <dbReference type="Proteomes" id="UP000593577"/>
    </source>
</evidence>
<reference evidence="1 2" key="1">
    <citation type="journal article" date="2019" name="Genome Biol. Evol.">
        <title>Insights into the evolution of the New World diploid cottons (Gossypium, subgenus Houzingenia) based on genome sequencing.</title>
        <authorList>
            <person name="Grover C.E."/>
            <person name="Arick M.A. 2nd"/>
            <person name="Thrash A."/>
            <person name="Conover J.L."/>
            <person name="Sanders W.S."/>
            <person name="Peterson D.G."/>
            <person name="Frelichowski J.E."/>
            <person name="Scheffler J.A."/>
            <person name="Scheffler B.E."/>
            <person name="Wendel J.F."/>
        </authorList>
    </citation>
    <scope>NUCLEOTIDE SEQUENCE [LARGE SCALE GENOMIC DNA]</scope>
    <source>
        <strain evidence="1">185</strain>
        <tissue evidence="1">Leaf</tissue>
    </source>
</reference>
<dbReference type="Proteomes" id="UP000593577">
    <property type="component" value="Unassembled WGS sequence"/>
</dbReference>
<gene>
    <name evidence="1" type="ORF">Goari_016159</name>
</gene>
<dbReference type="AlphaFoldDB" id="A0A7J8WI82"/>
<organism evidence="1 2">
    <name type="scientific">Gossypium aridum</name>
    <name type="common">American cotton</name>
    <name type="synonym">Erioxylum aridum</name>
    <dbReference type="NCBI Taxonomy" id="34290"/>
    <lineage>
        <taxon>Eukaryota</taxon>
        <taxon>Viridiplantae</taxon>
        <taxon>Streptophyta</taxon>
        <taxon>Embryophyta</taxon>
        <taxon>Tracheophyta</taxon>
        <taxon>Spermatophyta</taxon>
        <taxon>Magnoliopsida</taxon>
        <taxon>eudicotyledons</taxon>
        <taxon>Gunneridae</taxon>
        <taxon>Pentapetalae</taxon>
        <taxon>rosids</taxon>
        <taxon>malvids</taxon>
        <taxon>Malvales</taxon>
        <taxon>Malvaceae</taxon>
        <taxon>Malvoideae</taxon>
        <taxon>Gossypium</taxon>
    </lineage>
</organism>
<comment type="caution">
    <text evidence="1">The sequence shown here is derived from an EMBL/GenBank/DDBJ whole genome shotgun (WGS) entry which is preliminary data.</text>
</comment>
<evidence type="ECO:0000313" key="1">
    <source>
        <dbReference type="EMBL" id="MBA0674570.1"/>
    </source>
</evidence>
<proteinExistence type="predicted"/>
<sequence length="167" mass="18656">MNRKGPTVLELGVRLILTRRKCIQRLANGVSRARLNERGRFVSISRAHSPQPPVRPLRPNAKFSPLMELHKVPKLIFLEGGYCNTTKERSLIFEFIGGIVIPVEVAATARLQWSKPIPPQPPSSSQALVSATSSPSVLCLKSVRRSALFGAHSTTLQRFRCREFLYP</sequence>
<name>A0A7J8WI82_GOSAI</name>
<protein>
    <submittedName>
        <fullName evidence="1">Uncharacterized protein</fullName>
    </submittedName>
</protein>
<keyword evidence="2" id="KW-1185">Reference proteome</keyword>